<dbReference type="EMBL" id="JJRY01000010">
    <property type="protein sequence ID" value="KEF37958.1"/>
    <property type="molecule type" value="Genomic_DNA"/>
</dbReference>
<evidence type="ECO:0000313" key="2">
    <source>
        <dbReference type="Proteomes" id="UP000027936"/>
    </source>
</evidence>
<evidence type="ECO:0000313" key="1">
    <source>
        <dbReference type="EMBL" id="KEF37958.1"/>
    </source>
</evidence>
<dbReference type="AlphaFoldDB" id="A0A072NM05"/>
<proteinExistence type="predicted"/>
<dbReference type="Proteomes" id="UP000027936">
    <property type="component" value="Unassembled WGS sequence"/>
</dbReference>
<sequence>MRLTLEGLIQKFVEEKEHKPASANDLLDFLKRGYIQGKLSFVEYRKLIQELDQRGATMA</sequence>
<gene>
    <name evidence="1" type="ORF">M670_02714</name>
</gene>
<comment type="caution">
    <text evidence="1">The sequence shown here is derived from an EMBL/GenBank/DDBJ whole genome shotgun (WGS) entry which is preliminary data.</text>
</comment>
<protein>
    <submittedName>
        <fullName evidence="1">YppF-like protein</fullName>
    </submittedName>
</protein>
<accession>A0A072NM05</accession>
<dbReference type="PATRIC" id="fig|1348973.3.peg.2625"/>
<reference evidence="1 2" key="1">
    <citation type="submission" date="2014-04" db="EMBL/GenBank/DDBJ databases">
        <title>Draft genome sequence of Bacillus azotoformans MEV2011, a (co-) denitrifying strain unable to grow in the presence of oxygen.</title>
        <authorList>
            <person name="Nielsen M."/>
            <person name="Schreiber L."/>
            <person name="Finster K."/>
            <person name="Schramm A."/>
        </authorList>
    </citation>
    <scope>NUCLEOTIDE SEQUENCE [LARGE SCALE GENOMIC DNA]</scope>
    <source>
        <strain evidence="1 2">MEV2011</strain>
    </source>
</reference>
<dbReference type="InterPro" id="IPR025553">
    <property type="entry name" value="YppF"/>
</dbReference>
<organism evidence="1 2">
    <name type="scientific">Schinkia azotoformans MEV2011</name>
    <dbReference type="NCBI Taxonomy" id="1348973"/>
    <lineage>
        <taxon>Bacteria</taxon>
        <taxon>Bacillati</taxon>
        <taxon>Bacillota</taxon>
        <taxon>Bacilli</taxon>
        <taxon>Bacillales</taxon>
        <taxon>Bacillaceae</taxon>
        <taxon>Calidifontibacillus/Schinkia group</taxon>
        <taxon>Schinkia</taxon>
    </lineage>
</organism>
<name>A0A072NM05_SCHAZ</name>
<dbReference type="Pfam" id="PF14178">
    <property type="entry name" value="YppF"/>
    <property type="match status" value="1"/>
</dbReference>